<dbReference type="SUPFAM" id="SSF52540">
    <property type="entry name" value="P-loop containing nucleoside triphosphate hydrolases"/>
    <property type="match status" value="2"/>
</dbReference>
<evidence type="ECO:0000259" key="4">
    <source>
        <dbReference type="PROSITE" id="PS50893"/>
    </source>
</evidence>
<dbReference type="PANTHER" id="PTHR42855:SF1">
    <property type="entry name" value="ABC TRANSPORTER DOMAIN-CONTAINING PROTEIN"/>
    <property type="match status" value="1"/>
</dbReference>
<dbReference type="GO" id="GO:0005524">
    <property type="term" value="F:ATP binding"/>
    <property type="evidence" value="ECO:0007669"/>
    <property type="project" value="UniProtKB-KW"/>
</dbReference>
<dbReference type="PROSITE" id="PS00211">
    <property type="entry name" value="ABC_TRANSPORTER_1"/>
    <property type="match status" value="1"/>
</dbReference>
<dbReference type="PROSITE" id="PS50893">
    <property type="entry name" value="ABC_TRANSPORTER_2"/>
    <property type="match status" value="2"/>
</dbReference>
<dbReference type="SMART" id="SM00382">
    <property type="entry name" value="AAA"/>
    <property type="match status" value="2"/>
</dbReference>
<feature type="coiled-coil region" evidence="3">
    <location>
        <begin position="566"/>
        <end position="621"/>
    </location>
</feature>
<evidence type="ECO:0000256" key="3">
    <source>
        <dbReference type="SAM" id="Coils"/>
    </source>
</evidence>
<dbReference type="PANTHER" id="PTHR42855">
    <property type="entry name" value="ABC TRANSPORTER ATP-BINDING SUBUNIT"/>
    <property type="match status" value="1"/>
</dbReference>
<dbReference type="InterPro" id="IPR037118">
    <property type="entry name" value="Val-tRNA_synth_C_sf"/>
</dbReference>
<dbReference type="InterPro" id="IPR017871">
    <property type="entry name" value="ABC_transporter-like_CS"/>
</dbReference>
<feature type="domain" description="ABC transporter" evidence="4">
    <location>
        <begin position="4"/>
        <end position="255"/>
    </location>
</feature>
<organism evidence="5 6">
    <name type="scientific">Gottfriedia luciferensis</name>
    <dbReference type="NCBI Taxonomy" id="178774"/>
    <lineage>
        <taxon>Bacteria</taxon>
        <taxon>Bacillati</taxon>
        <taxon>Bacillota</taxon>
        <taxon>Bacilli</taxon>
        <taxon>Bacillales</taxon>
        <taxon>Bacillaceae</taxon>
        <taxon>Gottfriedia</taxon>
    </lineage>
</organism>
<dbReference type="InterPro" id="IPR032781">
    <property type="entry name" value="ABC_tran_Xtn"/>
</dbReference>
<protein>
    <submittedName>
        <fullName evidence="5">Multidrug ABC transporter ATP-binding protein</fullName>
    </submittedName>
</protein>
<dbReference type="InterPro" id="IPR027417">
    <property type="entry name" value="P-loop_NTPase"/>
</dbReference>
<evidence type="ECO:0000256" key="2">
    <source>
        <dbReference type="ARBA" id="ARBA00022840"/>
    </source>
</evidence>
<evidence type="ECO:0000256" key="1">
    <source>
        <dbReference type="ARBA" id="ARBA00022741"/>
    </source>
</evidence>
<dbReference type="Proteomes" id="UP000094580">
    <property type="component" value="Unassembled WGS sequence"/>
</dbReference>
<sequence length="629" mass="71994">MKILSVENLIKTYGEKTLFDKISFTVSEGQKIGLLGINGTGKSSLLKIIAGVESADDGKITTPKDYVISYLPQHEDFDKKQTILEAVFESDDKVMVLVKSYEKTLQALGEDPANQGLQNELLKLQADMDTLNGWDLEANAKTILSKLGLSNLNLDVSLLSGGQKKRVALAKALIHPCDLLILDEPTNHLDYECIVFLQEYVKRLQNAVLFVTHDRYFLDEVTTALLELSNSNIYRYEGNYQYYIEQRAAREEQEAATNEKRNNLFRRELAWMRRGAKARTTKQKARIQRFDDLSGKLNNQEKADLEMNFQQTRLGKKVVEFKDVNKSFNEKTILDNFNILLLQTDRIGIIGENGAGKTTLLKMLVGEEQVDSGEIEIGQTVKVAYYTQIQENVNPTMRMIDYIKEEAEVIHTPDGKTISASQMLETFLFPTQSHGVQLGKLSGGEKRRLYLLRLLMTAPNLLLLDEPTNDLDIDTLTVLEDYIENFSGVVVTVSHDRYFLDKVTNKLLIFEGEGKVSSTLESYTDYLERQSNEKREVEAVKETIEKPVYQKEQKKKRLTYQEQKEWDHIESDIEKLENEIEQLNEKLQGVGSNFDEAYKLSKEIEEKEAQLEQKMERWSVLSDLVESLK</sequence>
<dbReference type="InterPro" id="IPR051309">
    <property type="entry name" value="ABCF_ATPase"/>
</dbReference>
<evidence type="ECO:0000313" key="5">
    <source>
        <dbReference type="EMBL" id="ODG93809.1"/>
    </source>
</evidence>
<dbReference type="EMBL" id="MDKC01000001">
    <property type="protein sequence ID" value="ODG93809.1"/>
    <property type="molecule type" value="Genomic_DNA"/>
</dbReference>
<comment type="caution">
    <text evidence="5">The sequence shown here is derived from an EMBL/GenBank/DDBJ whole genome shotgun (WGS) entry which is preliminary data.</text>
</comment>
<keyword evidence="3" id="KW-0175">Coiled coil</keyword>
<feature type="domain" description="ABC transporter" evidence="4">
    <location>
        <begin position="319"/>
        <end position="536"/>
    </location>
</feature>
<accession>A0ABX2ZZH8</accession>
<keyword evidence="6" id="KW-1185">Reference proteome</keyword>
<evidence type="ECO:0000313" key="6">
    <source>
        <dbReference type="Proteomes" id="UP000094580"/>
    </source>
</evidence>
<proteinExistence type="predicted"/>
<dbReference type="InterPro" id="IPR003593">
    <property type="entry name" value="AAA+_ATPase"/>
</dbReference>
<dbReference type="Gene3D" id="3.40.50.300">
    <property type="entry name" value="P-loop containing nucleotide triphosphate hydrolases"/>
    <property type="match status" value="2"/>
</dbReference>
<dbReference type="Pfam" id="PF00005">
    <property type="entry name" value="ABC_tran"/>
    <property type="match status" value="2"/>
</dbReference>
<dbReference type="InterPro" id="IPR032524">
    <property type="entry name" value="ABC_tran_C"/>
</dbReference>
<dbReference type="CDD" id="cd03221">
    <property type="entry name" value="ABCF_EF-3"/>
    <property type="match status" value="2"/>
</dbReference>
<dbReference type="RefSeq" id="WP_069031991.1">
    <property type="nucleotide sequence ID" value="NZ_MDKC01000001.1"/>
</dbReference>
<name>A0ABX2ZZH8_9BACI</name>
<reference evidence="5 6" key="1">
    <citation type="submission" date="2016-07" db="EMBL/GenBank/DDBJ databases">
        <authorList>
            <person name="Townsley L."/>
            <person name="Shank E.A."/>
        </authorList>
    </citation>
    <scope>NUCLEOTIDE SEQUENCE [LARGE SCALE GENOMIC DNA]</scope>
    <source>
        <strain evidence="5 6">CH01</strain>
    </source>
</reference>
<keyword evidence="2 5" id="KW-0067">ATP-binding</keyword>
<keyword evidence="1" id="KW-0547">Nucleotide-binding</keyword>
<gene>
    <name evidence="5" type="ORF">BED47_01170</name>
</gene>
<dbReference type="InterPro" id="IPR003439">
    <property type="entry name" value="ABC_transporter-like_ATP-bd"/>
</dbReference>
<dbReference type="Pfam" id="PF16326">
    <property type="entry name" value="ABC_tran_CTD"/>
    <property type="match status" value="1"/>
</dbReference>
<dbReference type="Gene3D" id="1.10.287.380">
    <property type="entry name" value="Valyl-tRNA synthetase, C-terminal domain"/>
    <property type="match status" value="1"/>
</dbReference>
<dbReference type="Pfam" id="PF12848">
    <property type="entry name" value="ABC_tran_Xtn"/>
    <property type="match status" value="1"/>
</dbReference>